<dbReference type="PROSITE" id="PS00071">
    <property type="entry name" value="GAPDH"/>
    <property type="match status" value="1"/>
</dbReference>
<evidence type="ECO:0000256" key="5">
    <source>
        <dbReference type="PIRSR" id="PIRSR000149-2"/>
    </source>
</evidence>
<evidence type="ECO:0000256" key="9">
    <source>
        <dbReference type="RuleBase" id="RU361160"/>
    </source>
</evidence>
<dbReference type="EC" id="1.2.1.-" evidence="9"/>
<dbReference type="GO" id="GO:0050661">
    <property type="term" value="F:NADP binding"/>
    <property type="evidence" value="ECO:0007669"/>
    <property type="project" value="InterPro"/>
</dbReference>
<evidence type="ECO:0000256" key="7">
    <source>
        <dbReference type="PIRSR" id="PIRSR000149-4"/>
    </source>
</evidence>
<protein>
    <recommendedName>
        <fullName evidence="9">Glyceraldehyde-3-phosphate dehydrogenase</fullName>
        <ecNumber evidence="9">1.2.1.-</ecNumber>
    </recommendedName>
</protein>
<feature type="domain" description="Glyceraldehyde 3-phosphate dehydrogenase NAD(P) binding" evidence="10">
    <location>
        <begin position="3"/>
        <end position="153"/>
    </location>
</feature>
<sequence length="336" mass="36466">MAIRIAINGFGRIGRTVMRSALLHPEVEVAAVNDRMDPDLMAFLLKHDSVHGPFPGEITASPDSIIIDGKGVRALRITDDLLNLPWADLKIDVVMECTGIFRDREKAGKHIEAGAKKVIVSAPGKKVDATFVIGVNEETYDPINHHVVSNASCTTNCLGPMVKVLFDEFGVEKGLMTTIHSYTMDQSLLDTVHKDYRRARAEAMNMIPTTTGAASAIGQVIPELVGKLDGLAIRVPTPNVSLVDFNAILKKNATVDAVNAAMKRAAEGRMKGILQYMDQPLVSTDFINSSYSSVFDALSTFVAGDNMVKVLSWYDNEAGYSARMVDLAVLMGEKIA</sequence>
<evidence type="ECO:0000256" key="3">
    <source>
        <dbReference type="ARBA" id="ARBA00023002"/>
    </source>
</evidence>
<keyword evidence="3 9" id="KW-0560">Oxidoreductase</keyword>
<dbReference type="FunFam" id="3.30.360.10:FF:000002">
    <property type="entry name" value="Glyceraldehyde-3-phosphate dehydrogenase"/>
    <property type="match status" value="1"/>
</dbReference>
<dbReference type="SMART" id="SM00846">
    <property type="entry name" value="Gp_dh_N"/>
    <property type="match status" value="1"/>
</dbReference>
<dbReference type="GO" id="GO:0051287">
    <property type="term" value="F:NAD binding"/>
    <property type="evidence" value="ECO:0007669"/>
    <property type="project" value="InterPro"/>
</dbReference>
<feature type="binding site" evidence="6">
    <location>
        <begin position="12"/>
        <end position="13"/>
    </location>
    <ligand>
        <name>NAD(+)</name>
        <dbReference type="ChEBI" id="CHEBI:57540"/>
    </ligand>
</feature>
<evidence type="ECO:0000313" key="12">
    <source>
        <dbReference type="Proteomes" id="UP000807825"/>
    </source>
</evidence>
<dbReference type="InterPro" id="IPR036291">
    <property type="entry name" value="NAD(P)-bd_dom_sf"/>
</dbReference>
<comment type="similarity">
    <text evidence="1 8">Belongs to the glyceraldehyde-3-phosphate dehydrogenase family.</text>
</comment>
<dbReference type="PRINTS" id="PR00078">
    <property type="entry name" value="G3PDHDRGNASE"/>
</dbReference>
<evidence type="ECO:0000256" key="8">
    <source>
        <dbReference type="RuleBase" id="RU000397"/>
    </source>
</evidence>
<evidence type="ECO:0000256" key="6">
    <source>
        <dbReference type="PIRSR" id="PIRSR000149-3"/>
    </source>
</evidence>
<dbReference type="CDD" id="cd05214">
    <property type="entry name" value="GAPDH_I_N"/>
    <property type="match status" value="1"/>
</dbReference>
<dbReference type="InterPro" id="IPR020829">
    <property type="entry name" value="GlycerAld_3-P_DH_cat"/>
</dbReference>
<dbReference type="PIRSF" id="PIRSF000149">
    <property type="entry name" value="GAP_DH"/>
    <property type="match status" value="1"/>
</dbReference>
<dbReference type="GO" id="GO:0006006">
    <property type="term" value="P:glucose metabolic process"/>
    <property type="evidence" value="ECO:0007669"/>
    <property type="project" value="InterPro"/>
</dbReference>
<feature type="binding site" evidence="5">
    <location>
        <begin position="152"/>
        <end position="154"/>
    </location>
    <ligand>
        <name>D-glyceraldehyde 3-phosphate</name>
        <dbReference type="ChEBI" id="CHEBI:59776"/>
    </ligand>
</feature>
<accession>A0A9D6V063</accession>
<dbReference type="Pfam" id="PF02800">
    <property type="entry name" value="Gp_dh_C"/>
    <property type="match status" value="1"/>
</dbReference>
<feature type="binding site" evidence="6">
    <location>
        <position position="316"/>
    </location>
    <ligand>
        <name>NAD(+)</name>
        <dbReference type="ChEBI" id="CHEBI:57540"/>
    </ligand>
</feature>
<feature type="binding site" evidence="5">
    <location>
        <position position="183"/>
    </location>
    <ligand>
        <name>D-glyceraldehyde 3-phosphate</name>
        <dbReference type="ChEBI" id="CHEBI:59776"/>
    </ligand>
</feature>
<name>A0A9D6V063_9BACT</name>
<dbReference type="InterPro" id="IPR020831">
    <property type="entry name" value="GlycerAld/Erythrose_P_DH"/>
</dbReference>
<dbReference type="InterPro" id="IPR020828">
    <property type="entry name" value="GlycerAld_3-P_DH_NAD(P)-bd"/>
</dbReference>
<feature type="binding site" evidence="6">
    <location>
        <position position="121"/>
    </location>
    <ligand>
        <name>NAD(+)</name>
        <dbReference type="ChEBI" id="CHEBI:57540"/>
    </ligand>
</feature>
<dbReference type="NCBIfam" id="TIGR01534">
    <property type="entry name" value="GAPDH-I"/>
    <property type="match status" value="1"/>
</dbReference>
<keyword evidence="6" id="KW-0547">Nucleotide-binding</keyword>
<comment type="subunit">
    <text evidence="2">Homotetramer.</text>
</comment>
<dbReference type="GO" id="GO:0016620">
    <property type="term" value="F:oxidoreductase activity, acting on the aldehyde or oxo group of donors, NAD or NADP as acceptor"/>
    <property type="evidence" value="ECO:0007669"/>
    <property type="project" value="InterPro"/>
</dbReference>
<dbReference type="EMBL" id="JACRDE010000058">
    <property type="protein sequence ID" value="MBI5248275.1"/>
    <property type="molecule type" value="Genomic_DNA"/>
</dbReference>
<dbReference type="PANTHER" id="PTHR43148">
    <property type="entry name" value="GLYCERALDEHYDE-3-PHOSPHATE DEHYDROGENASE 2"/>
    <property type="match status" value="1"/>
</dbReference>
<feature type="binding site" evidence="5">
    <location>
        <begin position="211"/>
        <end position="212"/>
    </location>
    <ligand>
        <name>D-glyceraldehyde 3-phosphate</name>
        <dbReference type="ChEBI" id="CHEBI:59776"/>
    </ligand>
</feature>
<evidence type="ECO:0000259" key="10">
    <source>
        <dbReference type="SMART" id="SM00846"/>
    </source>
</evidence>
<reference evidence="11" key="1">
    <citation type="submission" date="2020-07" db="EMBL/GenBank/DDBJ databases">
        <title>Huge and variable diversity of episymbiotic CPR bacteria and DPANN archaea in groundwater ecosystems.</title>
        <authorList>
            <person name="He C.Y."/>
            <person name="Keren R."/>
            <person name="Whittaker M."/>
            <person name="Farag I.F."/>
            <person name="Doudna J."/>
            <person name="Cate J.H.D."/>
            <person name="Banfield J.F."/>
        </authorList>
    </citation>
    <scope>NUCLEOTIDE SEQUENCE</scope>
    <source>
        <strain evidence="11">NC_groundwater_1664_Pr3_B-0.1um_52_9</strain>
    </source>
</reference>
<dbReference type="Proteomes" id="UP000807825">
    <property type="component" value="Unassembled WGS sequence"/>
</dbReference>
<keyword evidence="6" id="KW-0520">NAD</keyword>
<dbReference type="Pfam" id="PF00044">
    <property type="entry name" value="Gp_dh_N"/>
    <property type="match status" value="1"/>
</dbReference>
<evidence type="ECO:0000256" key="1">
    <source>
        <dbReference type="ARBA" id="ARBA00007406"/>
    </source>
</evidence>
<gene>
    <name evidence="11" type="primary">gap</name>
    <name evidence="11" type="ORF">HY912_02160</name>
</gene>
<evidence type="ECO:0000313" key="11">
    <source>
        <dbReference type="EMBL" id="MBI5248275.1"/>
    </source>
</evidence>
<dbReference type="FunFam" id="3.40.50.720:FF:000001">
    <property type="entry name" value="Glyceraldehyde-3-phosphate dehydrogenase"/>
    <property type="match status" value="1"/>
</dbReference>
<organism evidence="11 12">
    <name type="scientific">Desulfomonile tiedjei</name>
    <dbReference type="NCBI Taxonomy" id="2358"/>
    <lineage>
        <taxon>Bacteria</taxon>
        <taxon>Pseudomonadati</taxon>
        <taxon>Thermodesulfobacteriota</taxon>
        <taxon>Desulfomonilia</taxon>
        <taxon>Desulfomonilales</taxon>
        <taxon>Desulfomonilaceae</taxon>
        <taxon>Desulfomonile</taxon>
    </lineage>
</organism>
<dbReference type="SUPFAM" id="SSF55347">
    <property type="entry name" value="Glyceraldehyde-3-phosphate dehydrogenase-like, C-terminal domain"/>
    <property type="match status" value="1"/>
</dbReference>
<dbReference type="InterPro" id="IPR020830">
    <property type="entry name" value="GlycerAld_3-P_DH_AS"/>
</dbReference>
<feature type="active site" description="Nucleophile" evidence="4">
    <location>
        <position position="153"/>
    </location>
</feature>
<dbReference type="SUPFAM" id="SSF51735">
    <property type="entry name" value="NAD(P)-binding Rossmann-fold domains"/>
    <property type="match status" value="1"/>
</dbReference>
<comment type="caution">
    <text evidence="11">The sequence shown here is derived from an EMBL/GenBank/DDBJ whole genome shotgun (WGS) entry which is preliminary data.</text>
</comment>
<dbReference type="CDD" id="cd18126">
    <property type="entry name" value="GAPDH_I_C"/>
    <property type="match status" value="1"/>
</dbReference>
<dbReference type="Gene3D" id="3.40.50.720">
    <property type="entry name" value="NAD(P)-binding Rossmann-like Domain"/>
    <property type="match status" value="1"/>
</dbReference>
<feature type="binding site" evidence="5">
    <location>
        <position position="234"/>
    </location>
    <ligand>
        <name>D-glyceraldehyde 3-phosphate</name>
        <dbReference type="ChEBI" id="CHEBI:59776"/>
    </ligand>
</feature>
<dbReference type="Gene3D" id="3.30.360.10">
    <property type="entry name" value="Dihydrodipicolinate Reductase, domain 2"/>
    <property type="match status" value="1"/>
</dbReference>
<feature type="site" description="Activates thiol group during catalysis" evidence="7">
    <location>
        <position position="180"/>
    </location>
</feature>
<evidence type="ECO:0000256" key="2">
    <source>
        <dbReference type="ARBA" id="ARBA00011881"/>
    </source>
</evidence>
<proteinExistence type="inferred from homology"/>
<feature type="binding site" evidence="6">
    <location>
        <position position="34"/>
    </location>
    <ligand>
        <name>NAD(+)</name>
        <dbReference type="ChEBI" id="CHEBI:57540"/>
    </ligand>
</feature>
<dbReference type="InterPro" id="IPR006424">
    <property type="entry name" value="Glyceraldehyde-3-P_DH_1"/>
</dbReference>
<evidence type="ECO:0000256" key="4">
    <source>
        <dbReference type="PIRSR" id="PIRSR000149-1"/>
    </source>
</evidence>
<dbReference type="AlphaFoldDB" id="A0A9D6V063"/>